<accession>A0A8H7PK60</accession>
<evidence type="ECO:0000256" key="2">
    <source>
        <dbReference type="ARBA" id="ARBA00006939"/>
    </source>
</evidence>
<sequence>MAMATIASAHGGDNHFHMLDEAGSLESLCDAEPLEDYNMGFRVGSLFIILGTSAVGIFMPMLLHKFGQRDNIAIKSMLLVGKFFGTGVILATAFVHMLPDAFSNFSSPCLPEGWQQYGAFGGVFCMIASLAIQLIEFGAISNAHSIDKSERPEMGNKNVADYKATDNMTEETTIYGMPGHSHSHELAGHHTAEVGHFHTAGLLEEGQSFRNIGTLTLELGIVMHSVIIGITLANTDADEFKTLLIAMVFHQFFEGIALGTRINDMNIKNFLKPLLMGFIYCLTTPIGIAIGIGIHSTFNGNSPSAILAQAILDSLSAGILLYSAYVELIAMEMNHNPEFLNRSFLSKLTCFISLYVGAGLMALIGKWA</sequence>
<dbReference type="GO" id="GO:0005385">
    <property type="term" value="F:zinc ion transmembrane transporter activity"/>
    <property type="evidence" value="ECO:0007669"/>
    <property type="project" value="InterPro"/>
</dbReference>
<keyword evidence="4 8" id="KW-0812">Transmembrane</keyword>
<feature type="transmembrane region" description="Helical" evidence="8">
    <location>
        <begin position="212"/>
        <end position="232"/>
    </location>
</feature>
<dbReference type="OrthoDB" id="448280at2759"/>
<reference evidence="9" key="1">
    <citation type="submission" date="2020-12" db="EMBL/GenBank/DDBJ databases">
        <title>Metabolic potential, ecology and presence of endohyphal bacteria is reflected in genomic diversity of Mucoromycotina.</title>
        <authorList>
            <person name="Muszewska A."/>
            <person name="Okrasinska A."/>
            <person name="Steczkiewicz K."/>
            <person name="Drgas O."/>
            <person name="Orlowska M."/>
            <person name="Perlinska-Lenart U."/>
            <person name="Aleksandrzak-Piekarczyk T."/>
            <person name="Szatraj K."/>
            <person name="Zielenkiewicz U."/>
            <person name="Pilsyk S."/>
            <person name="Malc E."/>
            <person name="Mieczkowski P."/>
            <person name="Kruszewska J.S."/>
            <person name="Biernat P."/>
            <person name="Pawlowska J."/>
        </authorList>
    </citation>
    <scope>NUCLEOTIDE SEQUENCE</scope>
    <source>
        <strain evidence="9">WA0000067209</strain>
    </source>
</reference>
<evidence type="ECO:0000256" key="5">
    <source>
        <dbReference type="ARBA" id="ARBA00022989"/>
    </source>
</evidence>
<organism evidence="9 10">
    <name type="scientific">Mortierella isabellina</name>
    <name type="common">Filamentous fungus</name>
    <name type="synonym">Umbelopsis isabellina</name>
    <dbReference type="NCBI Taxonomy" id="91625"/>
    <lineage>
        <taxon>Eukaryota</taxon>
        <taxon>Fungi</taxon>
        <taxon>Fungi incertae sedis</taxon>
        <taxon>Mucoromycota</taxon>
        <taxon>Mucoromycotina</taxon>
        <taxon>Umbelopsidomycetes</taxon>
        <taxon>Umbelopsidales</taxon>
        <taxon>Umbelopsidaceae</taxon>
        <taxon>Umbelopsis</taxon>
    </lineage>
</organism>
<feature type="transmembrane region" description="Helical" evidence="8">
    <location>
        <begin position="43"/>
        <end position="64"/>
    </location>
</feature>
<dbReference type="Pfam" id="PF02535">
    <property type="entry name" value="Zip"/>
    <property type="match status" value="1"/>
</dbReference>
<proteinExistence type="inferred from homology"/>
<evidence type="ECO:0000256" key="6">
    <source>
        <dbReference type="ARBA" id="ARBA00023065"/>
    </source>
</evidence>
<comment type="caution">
    <text evidence="9">The sequence shown here is derived from an EMBL/GenBank/DDBJ whole genome shotgun (WGS) entry which is preliminary data.</text>
</comment>
<keyword evidence="5 8" id="KW-1133">Transmembrane helix</keyword>
<evidence type="ECO:0000256" key="1">
    <source>
        <dbReference type="ARBA" id="ARBA00004141"/>
    </source>
</evidence>
<feature type="transmembrane region" description="Helical" evidence="8">
    <location>
        <begin position="76"/>
        <end position="97"/>
    </location>
</feature>
<feature type="transmembrane region" description="Helical" evidence="8">
    <location>
        <begin position="244"/>
        <end position="262"/>
    </location>
</feature>
<evidence type="ECO:0000256" key="3">
    <source>
        <dbReference type="ARBA" id="ARBA00022448"/>
    </source>
</evidence>
<dbReference type="PANTHER" id="PTHR11040">
    <property type="entry name" value="ZINC/IRON TRANSPORTER"/>
    <property type="match status" value="1"/>
</dbReference>
<feature type="transmembrane region" description="Helical" evidence="8">
    <location>
        <begin position="117"/>
        <end position="140"/>
    </location>
</feature>
<keyword evidence="3 8" id="KW-0813">Transport</keyword>
<dbReference type="PANTHER" id="PTHR11040:SF44">
    <property type="entry name" value="PROTEIN ZNTC-RELATED"/>
    <property type="match status" value="1"/>
</dbReference>
<dbReference type="GO" id="GO:0005886">
    <property type="term" value="C:plasma membrane"/>
    <property type="evidence" value="ECO:0007669"/>
    <property type="project" value="TreeGrafter"/>
</dbReference>
<keyword evidence="7 8" id="KW-0472">Membrane</keyword>
<dbReference type="Proteomes" id="UP000654370">
    <property type="component" value="Unassembled WGS sequence"/>
</dbReference>
<evidence type="ECO:0000256" key="8">
    <source>
        <dbReference type="RuleBase" id="RU362088"/>
    </source>
</evidence>
<feature type="transmembrane region" description="Helical" evidence="8">
    <location>
        <begin position="274"/>
        <end position="294"/>
    </location>
</feature>
<evidence type="ECO:0000256" key="4">
    <source>
        <dbReference type="ARBA" id="ARBA00022692"/>
    </source>
</evidence>
<dbReference type="InterPro" id="IPR003689">
    <property type="entry name" value="ZIP"/>
</dbReference>
<dbReference type="InterPro" id="IPR004698">
    <property type="entry name" value="Zn/Fe_permease_fun/pln"/>
</dbReference>
<gene>
    <name evidence="9" type="ORF">INT43_001068</name>
</gene>
<keyword evidence="6 8" id="KW-0406">Ion transport</keyword>
<feature type="transmembrane region" description="Helical" evidence="8">
    <location>
        <begin position="306"/>
        <end position="325"/>
    </location>
</feature>
<protein>
    <submittedName>
        <fullName evidence="9">Uncharacterized protein</fullName>
    </submittedName>
</protein>
<evidence type="ECO:0000313" key="9">
    <source>
        <dbReference type="EMBL" id="KAG2175421.1"/>
    </source>
</evidence>
<dbReference type="NCBIfam" id="TIGR00820">
    <property type="entry name" value="zip"/>
    <property type="match status" value="1"/>
</dbReference>
<evidence type="ECO:0000313" key="10">
    <source>
        <dbReference type="Proteomes" id="UP000654370"/>
    </source>
</evidence>
<evidence type="ECO:0000256" key="7">
    <source>
        <dbReference type="ARBA" id="ARBA00023136"/>
    </source>
</evidence>
<comment type="similarity">
    <text evidence="2 8">Belongs to the ZIP transporter (TC 2.A.5) family.</text>
</comment>
<feature type="transmembrane region" description="Helical" evidence="8">
    <location>
        <begin position="345"/>
        <end position="365"/>
    </location>
</feature>
<keyword evidence="10" id="KW-1185">Reference proteome</keyword>
<dbReference type="AlphaFoldDB" id="A0A8H7PK60"/>
<dbReference type="EMBL" id="JAEPQZ010000011">
    <property type="protein sequence ID" value="KAG2175421.1"/>
    <property type="molecule type" value="Genomic_DNA"/>
</dbReference>
<comment type="subcellular location">
    <subcellularLocation>
        <location evidence="1 8">Membrane</location>
        <topology evidence="1 8">Multi-pass membrane protein</topology>
    </subcellularLocation>
</comment>
<name>A0A8H7PK60_MORIS</name>